<reference evidence="8 10" key="2">
    <citation type="journal article" date="2013" name="Nature">
        <title>Insights into bilaterian evolution from three spiralian genomes.</title>
        <authorList>
            <person name="Simakov O."/>
            <person name="Marletaz F."/>
            <person name="Cho S.J."/>
            <person name="Edsinger-Gonzales E."/>
            <person name="Havlak P."/>
            <person name="Hellsten U."/>
            <person name="Kuo D.H."/>
            <person name="Larsson T."/>
            <person name="Lv J."/>
            <person name="Arendt D."/>
            <person name="Savage R."/>
            <person name="Osoegawa K."/>
            <person name="de Jong P."/>
            <person name="Grimwood J."/>
            <person name="Chapman J.A."/>
            <person name="Shapiro H."/>
            <person name="Aerts A."/>
            <person name="Otillar R.P."/>
            <person name="Terry A.Y."/>
            <person name="Boore J.L."/>
            <person name="Grigoriev I.V."/>
            <person name="Lindberg D.R."/>
            <person name="Seaver E.C."/>
            <person name="Weisblat D.A."/>
            <person name="Putnam N.H."/>
            <person name="Rokhsar D.S."/>
        </authorList>
    </citation>
    <scope>NUCLEOTIDE SEQUENCE</scope>
    <source>
        <strain evidence="8 10">I ESC-2004</strain>
    </source>
</reference>
<dbReference type="SUPFAM" id="SSF57903">
    <property type="entry name" value="FYVE/PHD zinc finger"/>
    <property type="match status" value="1"/>
</dbReference>
<accession>R7T405</accession>
<dbReference type="InterPro" id="IPR043269">
    <property type="entry name" value="FYVE_LST2"/>
</dbReference>
<evidence type="ECO:0000256" key="4">
    <source>
        <dbReference type="ARBA" id="ARBA00022833"/>
    </source>
</evidence>
<protein>
    <recommendedName>
        <fullName evidence="7">FYVE-type domain-containing protein</fullName>
    </recommendedName>
</protein>
<dbReference type="CDD" id="cd15731">
    <property type="entry name" value="FYVE_LST2"/>
    <property type="match status" value="1"/>
</dbReference>
<feature type="compositionally biased region" description="Polar residues" evidence="6">
    <location>
        <begin position="369"/>
        <end position="389"/>
    </location>
</feature>
<evidence type="ECO:0000256" key="1">
    <source>
        <dbReference type="ARBA" id="ARBA00008755"/>
    </source>
</evidence>
<dbReference type="PANTHER" id="PTHR46465">
    <property type="entry name" value="LATERAL SIGNALING TARGET PROTEIN 2 HOMOLOG"/>
    <property type="match status" value="1"/>
</dbReference>
<dbReference type="InterPro" id="IPR013083">
    <property type="entry name" value="Znf_RING/FYVE/PHD"/>
</dbReference>
<comment type="similarity">
    <text evidence="1">Belongs to the lst-2 family.</text>
</comment>
<dbReference type="SMART" id="SM00064">
    <property type="entry name" value="FYVE"/>
    <property type="match status" value="1"/>
</dbReference>
<evidence type="ECO:0000313" key="8">
    <source>
        <dbReference type="EMBL" id="ELT87597.1"/>
    </source>
</evidence>
<dbReference type="EnsemblMetazoa" id="CapteT179856">
    <property type="protein sequence ID" value="CapteP179856"/>
    <property type="gene ID" value="CapteG179856"/>
</dbReference>
<proteinExistence type="inferred from homology"/>
<dbReference type="InterPro" id="IPR017455">
    <property type="entry name" value="Znf_FYVE-rel"/>
</dbReference>
<keyword evidence="2" id="KW-0479">Metal-binding</keyword>
<feature type="domain" description="FYVE-type" evidence="7">
    <location>
        <begin position="588"/>
        <end position="644"/>
    </location>
</feature>
<dbReference type="OrthoDB" id="20035at2759"/>
<dbReference type="Pfam" id="PF01363">
    <property type="entry name" value="FYVE"/>
    <property type="match status" value="1"/>
</dbReference>
<evidence type="ECO:0000259" key="7">
    <source>
        <dbReference type="PROSITE" id="PS50178"/>
    </source>
</evidence>
<keyword evidence="3 5" id="KW-0863">Zinc-finger</keyword>
<name>R7T405_CAPTE</name>
<dbReference type="STRING" id="283909.R7T405"/>
<organism evidence="8">
    <name type="scientific">Capitella teleta</name>
    <name type="common">Polychaete worm</name>
    <dbReference type="NCBI Taxonomy" id="283909"/>
    <lineage>
        <taxon>Eukaryota</taxon>
        <taxon>Metazoa</taxon>
        <taxon>Spiralia</taxon>
        <taxon>Lophotrochozoa</taxon>
        <taxon>Annelida</taxon>
        <taxon>Polychaeta</taxon>
        <taxon>Sedentaria</taxon>
        <taxon>Scolecida</taxon>
        <taxon>Capitellidae</taxon>
        <taxon>Capitella</taxon>
    </lineage>
</organism>
<dbReference type="OMA" id="INPFSPC"/>
<dbReference type="InterPro" id="IPR051118">
    <property type="entry name" value="LST-2"/>
</dbReference>
<feature type="compositionally biased region" description="Acidic residues" evidence="6">
    <location>
        <begin position="544"/>
        <end position="563"/>
    </location>
</feature>
<evidence type="ECO:0000256" key="5">
    <source>
        <dbReference type="PROSITE-ProRule" id="PRU00091"/>
    </source>
</evidence>
<dbReference type="EMBL" id="AMQN01003601">
    <property type="status" value="NOT_ANNOTATED_CDS"/>
    <property type="molecule type" value="Genomic_DNA"/>
</dbReference>
<evidence type="ECO:0000256" key="2">
    <source>
        <dbReference type="ARBA" id="ARBA00022723"/>
    </source>
</evidence>
<evidence type="ECO:0000313" key="9">
    <source>
        <dbReference type="EnsemblMetazoa" id="CapteP179856"/>
    </source>
</evidence>
<feature type="region of interest" description="Disordered" evidence="6">
    <location>
        <begin position="292"/>
        <end position="323"/>
    </location>
</feature>
<dbReference type="InterPro" id="IPR000306">
    <property type="entry name" value="Znf_FYVE"/>
</dbReference>
<feature type="region of interest" description="Disordered" evidence="6">
    <location>
        <begin position="369"/>
        <end position="396"/>
    </location>
</feature>
<evidence type="ECO:0000256" key="6">
    <source>
        <dbReference type="SAM" id="MobiDB-lite"/>
    </source>
</evidence>
<dbReference type="PROSITE" id="PS50178">
    <property type="entry name" value="ZF_FYVE"/>
    <property type="match status" value="1"/>
</dbReference>
<dbReference type="GO" id="GO:0031901">
    <property type="term" value="C:early endosome membrane"/>
    <property type="evidence" value="ECO:0007669"/>
    <property type="project" value="TreeGrafter"/>
</dbReference>
<dbReference type="FunCoup" id="R7T405">
    <property type="interactions" value="155"/>
</dbReference>
<evidence type="ECO:0000256" key="3">
    <source>
        <dbReference type="ARBA" id="ARBA00022771"/>
    </source>
</evidence>
<keyword evidence="4" id="KW-0862">Zinc</keyword>
<dbReference type="InterPro" id="IPR011011">
    <property type="entry name" value="Znf_FYVE_PHD"/>
</dbReference>
<dbReference type="GO" id="GO:0008270">
    <property type="term" value="F:zinc ion binding"/>
    <property type="evidence" value="ECO:0007669"/>
    <property type="project" value="UniProtKB-KW"/>
</dbReference>
<dbReference type="AlphaFoldDB" id="R7T405"/>
<feature type="region of interest" description="Disordered" evidence="6">
    <location>
        <begin position="537"/>
        <end position="563"/>
    </location>
</feature>
<dbReference type="Proteomes" id="UP000014760">
    <property type="component" value="Unassembled WGS sequence"/>
</dbReference>
<dbReference type="Gene3D" id="3.30.40.10">
    <property type="entry name" value="Zinc/RING finger domain, C3HC4 (zinc finger)"/>
    <property type="match status" value="1"/>
</dbReference>
<gene>
    <name evidence="8" type="ORF">CAPTEDRAFT_179856</name>
</gene>
<reference evidence="10" key="1">
    <citation type="submission" date="2012-12" db="EMBL/GenBank/DDBJ databases">
        <authorList>
            <person name="Hellsten U."/>
            <person name="Grimwood J."/>
            <person name="Chapman J.A."/>
            <person name="Shapiro H."/>
            <person name="Aerts A."/>
            <person name="Otillar R.P."/>
            <person name="Terry A.Y."/>
            <person name="Boore J.L."/>
            <person name="Simakov O."/>
            <person name="Marletaz F."/>
            <person name="Cho S.-J."/>
            <person name="Edsinger-Gonzales E."/>
            <person name="Havlak P."/>
            <person name="Kuo D.-H."/>
            <person name="Larsson T."/>
            <person name="Lv J."/>
            <person name="Arendt D."/>
            <person name="Savage R."/>
            <person name="Osoegawa K."/>
            <person name="de Jong P."/>
            <person name="Lindberg D.R."/>
            <person name="Seaver E.C."/>
            <person name="Weisblat D.A."/>
            <person name="Putnam N.H."/>
            <person name="Grigoriev I.V."/>
            <person name="Rokhsar D.S."/>
        </authorList>
    </citation>
    <scope>NUCLEOTIDE SEQUENCE</scope>
    <source>
        <strain evidence="10">I ESC-2004</strain>
    </source>
</reference>
<keyword evidence="10" id="KW-1185">Reference proteome</keyword>
<dbReference type="PANTHER" id="PTHR46465:SF2">
    <property type="entry name" value="LATERAL SIGNALING TARGET PROTEIN 2 HOMOLOG"/>
    <property type="match status" value="1"/>
</dbReference>
<sequence>MFTIRRWIFRPKKTDSSALAQFFHADEELNLVAAELDSFDGRKEPERCSSLVSQLRQCQDKVLTHIEAIMDEIIPDQRSSRDYRVKFPDDVLQENLAGQLWFGAECLAAGSSIMNREVESASMRPLAKAMTRHLDALRAFLREQCFKNLSADTAQIKESLMVFDRLFAEFELSYVSAMVPVKTTKEYEIMQDVTVLFSETVCRSLRLNLLAQEMIDDCDPALMFTIPRLAIVVGLLVYPEGPLNPDLDPTNMSEMFRPFQTLLYKIRSLLWTLSREELWLLEKSLCTNEDPSALSLEDMKQEPNVDRMSSSTGAVDRPAGDAVTPTVDNSVIYTSAENSDSRQVTFITNALNEAFVTDLSFQGATTEQSASHVSSCDNNNSSGTSSMVTSMEEKGNSELLEKELTRTAQNKILGCGTAASCCKLSGFKGKKRAPKKATPTAPAASDLMASSVSSLDYASSDTSSYSSDCHDDEEIALAIQAAELASRKEARSRFKNSTDLIHRLFVCVSGVADQLQTNYAGDLRHILKPVFDCYAAEAPPSPPEEAEEATSLEEGETPGDDDSAGEFIRCAFILSSIVASEPPEWLPDDECHQCMACEVPFTFVRRRHHCRNCGKIFCARCSANSVCLPHFGHAKPVRVCNHCFLFQVTPFTISS</sequence>
<dbReference type="HOGENOM" id="CLU_007360_1_1_1"/>
<evidence type="ECO:0000313" key="10">
    <source>
        <dbReference type="Proteomes" id="UP000014760"/>
    </source>
</evidence>
<reference evidence="9" key="3">
    <citation type="submission" date="2015-06" db="UniProtKB">
        <authorList>
            <consortium name="EnsemblMetazoa"/>
        </authorList>
    </citation>
    <scope>IDENTIFICATION</scope>
</reference>
<dbReference type="EMBL" id="KB312243">
    <property type="protein sequence ID" value="ELT87597.1"/>
    <property type="molecule type" value="Genomic_DNA"/>
</dbReference>